<gene>
    <name evidence="1" type="ORF">C942_00339</name>
</gene>
<name>L8JCY6_9GAMM</name>
<dbReference type="AlphaFoldDB" id="L8JCY6"/>
<comment type="caution">
    <text evidence="1">The sequence shown here is derived from an EMBL/GenBank/DDBJ whole genome shotgun (WGS) entry which is preliminary data.</text>
</comment>
<protein>
    <submittedName>
        <fullName evidence="1">Uncharacterized protein</fullName>
    </submittedName>
</protein>
<proteinExistence type="predicted"/>
<accession>L8JCY6</accession>
<evidence type="ECO:0000313" key="1">
    <source>
        <dbReference type="EMBL" id="ELR66153.1"/>
    </source>
</evidence>
<evidence type="ECO:0000313" key="2">
    <source>
        <dbReference type="Proteomes" id="UP000011134"/>
    </source>
</evidence>
<dbReference type="PATRIC" id="fig|1056511.3.peg.1824"/>
<keyword evidence="2" id="KW-1185">Reference proteome</keyword>
<organism evidence="1 2">
    <name type="scientific">Photobacterium marinum</name>
    <dbReference type="NCBI Taxonomy" id="1056511"/>
    <lineage>
        <taxon>Bacteria</taxon>
        <taxon>Pseudomonadati</taxon>
        <taxon>Pseudomonadota</taxon>
        <taxon>Gammaproteobacteria</taxon>
        <taxon>Vibrionales</taxon>
        <taxon>Vibrionaceae</taxon>
        <taxon>Photobacterium</taxon>
    </lineage>
</organism>
<sequence>MARWPALVPVSNRIAVPNQEPDSLSLKYQQGCDSIIEISHRIISAYVFSI</sequence>
<reference evidence="1 2" key="1">
    <citation type="submission" date="2012-12" db="EMBL/GenBank/DDBJ databases">
        <title>Genome Assembly of Photobacterium sp. AK15.</title>
        <authorList>
            <person name="Khatri I."/>
            <person name="Vaidya B."/>
            <person name="Srinivas T.N.R."/>
            <person name="Subramanian S."/>
            <person name="Pinnaka A."/>
        </authorList>
    </citation>
    <scope>NUCLEOTIDE SEQUENCE [LARGE SCALE GENOMIC DNA]</scope>
    <source>
        <strain evidence="1 2">AK15</strain>
    </source>
</reference>
<dbReference type="EMBL" id="AMZO01000011">
    <property type="protein sequence ID" value="ELR66153.1"/>
    <property type="molecule type" value="Genomic_DNA"/>
</dbReference>
<dbReference type="Proteomes" id="UP000011134">
    <property type="component" value="Unassembled WGS sequence"/>
</dbReference>